<dbReference type="STRING" id="1448320.A0A319D9K1"/>
<dbReference type="VEuPathDB" id="FungiDB:BO71DRAFT_430555"/>
<proteinExistence type="predicted"/>
<accession>A0A319D9K1</accession>
<keyword evidence="3" id="KW-1185">Reference proteome</keyword>
<evidence type="ECO:0000313" key="3">
    <source>
        <dbReference type="Proteomes" id="UP000247810"/>
    </source>
</evidence>
<gene>
    <name evidence="2" type="ORF">BO71DRAFT_430555</name>
</gene>
<dbReference type="EMBL" id="KZ825884">
    <property type="protein sequence ID" value="PYH93824.1"/>
    <property type="molecule type" value="Genomic_DNA"/>
</dbReference>
<dbReference type="Proteomes" id="UP000247810">
    <property type="component" value="Unassembled WGS sequence"/>
</dbReference>
<dbReference type="AlphaFoldDB" id="A0A319D9K1"/>
<feature type="region of interest" description="Disordered" evidence="1">
    <location>
        <begin position="508"/>
        <end position="544"/>
    </location>
</feature>
<reference evidence="2 3" key="1">
    <citation type="submission" date="2018-02" db="EMBL/GenBank/DDBJ databases">
        <title>The genomes of Aspergillus section Nigri reveals drivers in fungal speciation.</title>
        <authorList>
            <consortium name="DOE Joint Genome Institute"/>
            <person name="Vesth T.C."/>
            <person name="Nybo J."/>
            <person name="Theobald S."/>
            <person name="Brandl J."/>
            <person name="Frisvad J.C."/>
            <person name="Nielsen K.F."/>
            <person name="Lyhne E.K."/>
            <person name="Kogle M.E."/>
            <person name="Kuo A."/>
            <person name="Riley R."/>
            <person name="Clum A."/>
            <person name="Nolan M."/>
            <person name="Lipzen A."/>
            <person name="Salamov A."/>
            <person name="Henrissat B."/>
            <person name="Wiebenga A."/>
            <person name="De vries R.P."/>
            <person name="Grigoriev I.V."/>
            <person name="Mortensen U.H."/>
            <person name="Andersen M.R."/>
            <person name="Baker S.E."/>
        </authorList>
    </citation>
    <scope>NUCLEOTIDE SEQUENCE [LARGE SCALE GENOMIC DNA]</scope>
    <source>
        <strain evidence="2 3">CBS 707.79</strain>
    </source>
</reference>
<evidence type="ECO:0000313" key="2">
    <source>
        <dbReference type="EMBL" id="PYH93824.1"/>
    </source>
</evidence>
<evidence type="ECO:0000256" key="1">
    <source>
        <dbReference type="SAM" id="MobiDB-lite"/>
    </source>
</evidence>
<dbReference type="OrthoDB" id="3940621at2759"/>
<organism evidence="2 3">
    <name type="scientific">Aspergillus ellipticus CBS 707.79</name>
    <dbReference type="NCBI Taxonomy" id="1448320"/>
    <lineage>
        <taxon>Eukaryota</taxon>
        <taxon>Fungi</taxon>
        <taxon>Dikarya</taxon>
        <taxon>Ascomycota</taxon>
        <taxon>Pezizomycotina</taxon>
        <taxon>Eurotiomycetes</taxon>
        <taxon>Eurotiomycetidae</taxon>
        <taxon>Eurotiales</taxon>
        <taxon>Aspergillaceae</taxon>
        <taxon>Aspergillus</taxon>
        <taxon>Aspergillus subgen. Circumdati</taxon>
    </lineage>
</organism>
<protein>
    <submittedName>
        <fullName evidence="2">Uncharacterized protein</fullName>
    </submittedName>
</protein>
<feature type="compositionally biased region" description="Basic and acidic residues" evidence="1">
    <location>
        <begin position="532"/>
        <end position="542"/>
    </location>
</feature>
<sequence length="629" mass="71299">MRKPSVHLLCCSRAIYEEITDRLIDFSRAPYHKINLVIHIYAPDPRDPGQIILLWQKVQYLVDILGNATAGCASLVIRLRAHKGCDWQAGGRVVESIPYPNSRRPDHSVVFGPFCRVSNVGSLRVISDSRSLDRVADWGFVNYGREFILNNGYQNYNDGPLSRDRQYRDLTRNFDDIETSWIRDTNFFFEMRLDDLPGDTATMLRLDRAAHWSLGPWLSNARVRCWILDVRQCPNSVRLYDPGPRRFTRRDLSIWQTYKLSRYKSHLWSWSEWRMSADEGSLIRAAQGRHPSPDGLGAREDHLLSSLFAWWGPEEYSWLLVKESNDVSLDPVEQVKRHQFLLELGDYLGRVWNCLVKASKAKRTEITSRVVKLPDKLTEESRDSSKGDKPKANALDGCVRYLQDKGFDIDFDMAKIAILGIEEVAKKLAAMEKEIAHANTRLPQILPKASSRTKERGSGFLPSTAPPRSLSNSVLVRGLTISCPNPIFASSPKAHVATINERFPLTSLPVPGQTRTRHSVSDPIHYVPQKRRASESPDSDGHRHGKTIVSLFPTAALGNVVDACQFQELYSDLGDTFDKNRKIHRTLSIARGLTLMAGREWWISGRRGSSRLTLGLSACEAQIPTRANI</sequence>
<name>A0A319D9K1_9EURO</name>